<dbReference type="InterPro" id="IPR034660">
    <property type="entry name" value="DinB/YfiT-like"/>
</dbReference>
<dbReference type="InterPro" id="IPR017517">
    <property type="entry name" value="Maleyloyr_isom"/>
</dbReference>
<proteinExistence type="predicted"/>
<dbReference type="Gene3D" id="1.20.120.450">
    <property type="entry name" value="dinb family like domain"/>
    <property type="match status" value="1"/>
</dbReference>
<evidence type="ECO:0000313" key="2">
    <source>
        <dbReference type="EMBL" id="MCP2257868.1"/>
    </source>
</evidence>
<organism evidence="2 3">
    <name type="scientific">Streptoalloteichus tenebrarius (strain ATCC 17920 / DSM 40477 / JCM 4838 / CBS 697.72 / NBRC 16177 / NCIMB 11028 / NRRL B-12390 / A12253. 1 / ISP 5477)</name>
    <name type="common">Streptomyces tenebrarius</name>
    <dbReference type="NCBI Taxonomy" id="1933"/>
    <lineage>
        <taxon>Bacteria</taxon>
        <taxon>Bacillati</taxon>
        <taxon>Actinomycetota</taxon>
        <taxon>Actinomycetes</taxon>
        <taxon>Pseudonocardiales</taxon>
        <taxon>Pseudonocardiaceae</taxon>
        <taxon>Streptoalloteichus</taxon>
    </lineage>
</organism>
<name>A0ABT1HQT5_STRSD</name>
<keyword evidence="3" id="KW-1185">Reference proteome</keyword>
<dbReference type="SUPFAM" id="SSF109854">
    <property type="entry name" value="DinB/YfiT-like putative metalloenzymes"/>
    <property type="match status" value="1"/>
</dbReference>
<evidence type="ECO:0000313" key="3">
    <source>
        <dbReference type="Proteomes" id="UP001205311"/>
    </source>
</evidence>
<dbReference type="Proteomes" id="UP001205311">
    <property type="component" value="Unassembled WGS sequence"/>
</dbReference>
<evidence type="ECO:0000259" key="1">
    <source>
        <dbReference type="Pfam" id="PF11716"/>
    </source>
</evidence>
<sequence>MDLLVAYDRALDEFGRRVHRVSAERWNSPTPCVEWSVRDLVNHLTVEQLWAPWLLRGATLDEVGDRFDGDQLGDDPVRRWDRAARGSREAFHRPGALDGRVHTSAGVMAAADYGWQMTCDLTVHAWDLARGIGDDDRLDEELVDVVYETIRAQIDSWRGAGIVDPPVKVPDSAPTQDRLMGLVGRRP</sequence>
<dbReference type="Pfam" id="PF11716">
    <property type="entry name" value="MDMPI_N"/>
    <property type="match status" value="1"/>
</dbReference>
<comment type="caution">
    <text evidence="2">The sequence shown here is derived from an EMBL/GenBank/DDBJ whole genome shotgun (WGS) entry which is preliminary data.</text>
</comment>
<accession>A0ABT1HQT5</accession>
<dbReference type="NCBIfam" id="TIGR03083">
    <property type="entry name" value="maleylpyruvate isomerase family mycothiol-dependent enzyme"/>
    <property type="match status" value="1"/>
</dbReference>
<feature type="domain" description="Mycothiol-dependent maleylpyruvate isomerase metal-binding" evidence="1">
    <location>
        <begin position="9"/>
        <end position="129"/>
    </location>
</feature>
<dbReference type="InterPro" id="IPR017520">
    <property type="entry name" value="CHP03086"/>
</dbReference>
<dbReference type="EMBL" id="JAMTCP010000005">
    <property type="protein sequence ID" value="MCP2257868.1"/>
    <property type="molecule type" value="Genomic_DNA"/>
</dbReference>
<dbReference type="InterPro" id="IPR024344">
    <property type="entry name" value="MDMPI_metal-binding"/>
</dbReference>
<protein>
    <submittedName>
        <fullName evidence="2">TIGR03086 family protein</fullName>
    </submittedName>
</protein>
<dbReference type="NCBIfam" id="TIGR03086">
    <property type="entry name" value="TIGR03086 family metal-binding protein"/>
    <property type="match status" value="1"/>
</dbReference>
<gene>
    <name evidence="2" type="ORF">LX15_001554</name>
</gene>
<reference evidence="2 3" key="1">
    <citation type="submission" date="2022-06" db="EMBL/GenBank/DDBJ databases">
        <title>Genomic Encyclopedia of Archaeal and Bacterial Type Strains, Phase II (KMG-II): from individual species to whole genera.</title>
        <authorList>
            <person name="Goeker M."/>
        </authorList>
    </citation>
    <scope>NUCLEOTIDE SEQUENCE [LARGE SCALE GENOMIC DNA]</scope>
    <source>
        <strain evidence="2 3">DSM 40477</strain>
    </source>
</reference>
<dbReference type="RefSeq" id="WP_253668807.1">
    <property type="nucleotide sequence ID" value="NZ_JAMTCP010000005.1"/>
</dbReference>